<dbReference type="AlphaFoldDB" id="A0A4R0RKJ0"/>
<name>A0A4R0RKJ0_9APHY</name>
<dbReference type="SUPFAM" id="SSF53300">
    <property type="entry name" value="vWA-like"/>
    <property type="match status" value="1"/>
</dbReference>
<feature type="compositionally biased region" description="Low complexity" evidence="1">
    <location>
        <begin position="269"/>
        <end position="282"/>
    </location>
</feature>
<dbReference type="STRING" id="92696.A0A4R0RKJ0"/>
<keyword evidence="3" id="KW-1185">Reference proteome</keyword>
<feature type="region of interest" description="Disordered" evidence="1">
    <location>
        <begin position="202"/>
        <end position="282"/>
    </location>
</feature>
<evidence type="ECO:0000313" key="2">
    <source>
        <dbReference type="EMBL" id="TCD65559.1"/>
    </source>
</evidence>
<dbReference type="Proteomes" id="UP000292702">
    <property type="component" value="Unassembled WGS sequence"/>
</dbReference>
<accession>A0A4R0RKJ0</accession>
<feature type="compositionally biased region" description="Low complexity" evidence="1">
    <location>
        <begin position="432"/>
        <end position="450"/>
    </location>
</feature>
<feature type="region of interest" description="Disordered" evidence="1">
    <location>
        <begin position="483"/>
        <end position="522"/>
    </location>
</feature>
<evidence type="ECO:0008006" key="4">
    <source>
        <dbReference type="Google" id="ProtNLM"/>
    </source>
</evidence>
<feature type="compositionally biased region" description="Pro residues" evidence="1">
    <location>
        <begin position="490"/>
        <end position="513"/>
    </location>
</feature>
<feature type="region of interest" description="Disordered" evidence="1">
    <location>
        <begin position="378"/>
        <end position="471"/>
    </location>
</feature>
<dbReference type="EMBL" id="RWJN01000175">
    <property type="protein sequence ID" value="TCD65559.1"/>
    <property type="molecule type" value="Genomic_DNA"/>
</dbReference>
<feature type="compositionally biased region" description="Pro residues" evidence="1">
    <location>
        <begin position="255"/>
        <end position="268"/>
    </location>
</feature>
<sequence length="707" mass="76441">MAESVGVACVVDSSLSLQAEWPRIMAEYIVPLFQRLYDAGRIFKIAFVCYASSATHPSPLLSKLNFAPPQNIVKDLKDDPARLGVGQTGSGGGRGMAVLEGLVAAVELIDLFKATAEKVTCHIIHVAASPPDAAERPLWNVSPRLDTVTWDSLPQEMQKRDIKYSHVLLTPIGKLTTFHSAVAGAAVQTPWFPVRNHHSVRLSGYPPAKAASGKRPHEPPATTNDDNQDSKRARVLSATQSPKPSSSSQASSPPQTQPTPSPIIPPANPAAAARPTPTPNVTPQAYQKMIEHVAETERQLKAKMVEASNHQRAGRMKEADDVRQHLQPMFASYKRMKLVMDQYRSKVQDQHTQQSGTAAPNAPSSIAAALASLAPTVTFPSTEPTTTIPPSTAPPSSGIPTTTEVPNTSPGPITALVTAPPSAPLPIPPSGPGSTTTPQIPQAPPATQVPTIPPTVETPPVPSQTLNKAQDAQLQKLLEQQRRTPRMTPAVPPSQPSIAPPPSQNTPPQPVIPVPAQGAPVPASAHRWEGTLAWRGLEPITHAKTELQTRVMLASMSNQELPRKDFWPSTWNLQPSKEKAIPWYLSQDWIKRVNCVPFMLQPRDVPGEDKAKNEEHFRALVRLLVEKKIYALSGWPGLEGKEQRVVIFLTKGGLAGAYFADGAPELPAAEICGIELDSVPPHVAYVLWRLPPQQLTVLNGMTMEQRK</sequence>
<comment type="caution">
    <text evidence="2">The sequence shown here is derived from an EMBL/GenBank/DDBJ whole genome shotgun (WGS) entry which is preliminary data.</text>
</comment>
<feature type="non-terminal residue" evidence="2">
    <location>
        <position position="707"/>
    </location>
</feature>
<feature type="compositionally biased region" description="Low complexity" evidence="1">
    <location>
        <begin position="237"/>
        <end position="254"/>
    </location>
</feature>
<reference evidence="2 3" key="1">
    <citation type="submission" date="2018-11" db="EMBL/GenBank/DDBJ databases">
        <title>Genome assembly of Steccherinum ochraceum LE-BIN_3174, the white-rot fungus of the Steccherinaceae family (The Residual Polyporoid clade, Polyporales, Basidiomycota).</title>
        <authorList>
            <person name="Fedorova T.V."/>
            <person name="Glazunova O.A."/>
            <person name="Landesman E.O."/>
            <person name="Moiseenko K.V."/>
            <person name="Psurtseva N.V."/>
            <person name="Savinova O.S."/>
            <person name="Shakhova N.V."/>
            <person name="Tyazhelova T.V."/>
            <person name="Vasina D.V."/>
        </authorList>
    </citation>
    <scope>NUCLEOTIDE SEQUENCE [LARGE SCALE GENOMIC DNA]</scope>
    <source>
        <strain evidence="2 3">LE-BIN_3174</strain>
    </source>
</reference>
<feature type="compositionally biased region" description="Pro residues" evidence="1">
    <location>
        <begin position="421"/>
        <end position="431"/>
    </location>
</feature>
<dbReference type="OrthoDB" id="7690434at2759"/>
<organism evidence="2 3">
    <name type="scientific">Steccherinum ochraceum</name>
    <dbReference type="NCBI Taxonomy" id="92696"/>
    <lineage>
        <taxon>Eukaryota</taxon>
        <taxon>Fungi</taxon>
        <taxon>Dikarya</taxon>
        <taxon>Basidiomycota</taxon>
        <taxon>Agaricomycotina</taxon>
        <taxon>Agaricomycetes</taxon>
        <taxon>Polyporales</taxon>
        <taxon>Steccherinaceae</taxon>
        <taxon>Steccherinum</taxon>
    </lineage>
</organism>
<dbReference type="InterPro" id="IPR036465">
    <property type="entry name" value="vWFA_dom_sf"/>
</dbReference>
<gene>
    <name evidence="2" type="ORF">EIP91_002523</name>
</gene>
<evidence type="ECO:0000313" key="3">
    <source>
        <dbReference type="Proteomes" id="UP000292702"/>
    </source>
</evidence>
<feature type="compositionally biased region" description="Low complexity" evidence="1">
    <location>
        <begin position="378"/>
        <end position="403"/>
    </location>
</feature>
<protein>
    <recommendedName>
        <fullName evidence="4">Mediator of RNA polymerase II transcription subunit 25</fullName>
    </recommendedName>
</protein>
<proteinExistence type="predicted"/>
<evidence type="ECO:0000256" key="1">
    <source>
        <dbReference type="SAM" id="MobiDB-lite"/>
    </source>
</evidence>
<feature type="compositionally biased region" description="Pro residues" evidence="1">
    <location>
        <begin position="451"/>
        <end position="462"/>
    </location>
</feature>